<organism evidence="3 4">
    <name type="scientific">Escallonia rubra</name>
    <dbReference type="NCBI Taxonomy" id="112253"/>
    <lineage>
        <taxon>Eukaryota</taxon>
        <taxon>Viridiplantae</taxon>
        <taxon>Streptophyta</taxon>
        <taxon>Embryophyta</taxon>
        <taxon>Tracheophyta</taxon>
        <taxon>Spermatophyta</taxon>
        <taxon>Magnoliopsida</taxon>
        <taxon>eudicotyledons</taxon>
        <taxon>Gunneridae</taxon>
        <taxon>Pentapetalae</taxon>
        <taxon>asterids</taxon>
        <taxon>campanulids</taxon>
        <taxon>Escalloniales</taxon>
        <taxon>Escalloniaceae</taxon>
        <taxon>Escallonia</taxon>
    </lineage>
</organism>
<name>A0AA88UKG6_9ASTE</name>
<keyword evidence="2" id="KW-0472">Membrane</keyword>
<evidence type="ECO:0000256" key="2">
    <source>
        <dbReference type="SAM" id="Phobius"/>
    </source>
</evidence>
<dbReference type="Proteomes" id="UP001187471">
    <property type="component" value="Unassembled WGS sequence"/>
</dbReference>
<feature type="transmembrane region" description="Helical" evidence="2">
    <location>
        <begin position="218"/>
        <end position="235"/>
    </location>
</feature>
<accession>A0AA88UKG6</accession>
<dbReference type="PANTHER" id="PTHR35469">
    <property type="entry name" value="TRANSMEMBRANE PROTEIN"/>
    <property type="match status" value="1"/>
</dbReference>
<feature type="transmembrane region" description="Helical" evidence="2">
    <location>
        <begin position="185"/>
        <end position="206"/>
    </location>
</feature>
<evidence type="ECO:0000313" key="3">
    <source>
        <dbReference type="EMBL" id="KAK2984868.1"/>
    </source>
</evidence>
<keyword evidence="2" id="KW-1133">Transmembrane helix</keyword>
<dbReference type="EMBL" id="JAVXUO010001211">
    <property type="protein sequence ID" value="KAK2984868.1"/>
    <property type="molecule type" value="Genomic_DNA"/>
</dbReference>
<gene>
    <name evidence="3" type="ORF">RJ640_008633</name>
</gene>
<keyword evidence="2" id="KW-0812">Transmembrane</keyword>
<dbReference type="PANTHER" id="PTHR35469:SF5">
    <property type="entry name" value="TRANSMEMBRANE PROTEIN"/>
    <property type="match status" value="1"/>
</dbReference>
<dbReference type="AlphaFoldDB" id="A0AA88UKG6"/>
<feature type="region of interest" description="Disordered" evidence="1">
    <location>
        <begin position="126"/>
        <end position="155"/>
    </location>
</feature>
<evidence type="ECO:0000313" key="4">
    <source>
        <dbReference type="Proteomes" id="UP001187471"/>
    </source>
</evidence>
<evidence type="ECO:0000256" key="1">
    <source>
        <dbReference type="SAM" id="MobiDB-lite"/>
    </source>
</evidence>
<feature type="region of interest" description="Disordered" evidence="1">
    <location>
        <begin position="1"/>
        <end position="21"/>
    </location>
</feature>
<reference evidence="3" key="1">
    <citation type="submission" date="2022-12" db="EMBL/GenBank/DDBJ databases">
        <title>Draft genome assemblies for two species of Escallonia (Escalloniales).</title>
        <authorList>
            <person name="Chanderbali A."/>
            <person name="Dervinis C."/>
            <person name="Anghel I."/>
            <person name="Soltis D."/>
            <person name="Soltis P."/>
            <person name="Zapata F."/>
        </authorList>
    </citation>
    <scope>NUCLEOTIDE SEQUENCE</scope>
    <source>
        <strain evidence="3">UCBG92.1500</strain>
        <tissue evidence="3">Leaf</tissue>
    </source>
</reference>
<comment type="caution">
    <text evidence="3">The sequence shown here is derived from an EMBL/GenBank/DDBJ whole genome shotgun (WGS) entry which is preliminary data.</text>
</comment>
<proteinExistence type="predicted"/>
<keyword evidence="4" id="KW-1185">Reference proteome</keyword>
<protein>
    <submittedName>
        <fullName evidence="3">Uncharacterized protein</fullName>
    </submittedName>
</protein>
<sequence length="293" mass="32340">MEEEREVKGREAGRRKRMVEEGSDRLALITGRRVQTLEENSLIPSPSSSCTTSRFRYSHTQSSPALLSLHDQPTLLKNVGLEGNYDAFGASIKHEIADEVSRGKAFDLGSEVKPQLPKCETNIQAIPGRPDTELRNEVQPSTVTAGDPKASDDMEPISRPYESRLSFFSLKEINSCIMASENTRAFCSVMIAVLAVLSHISLPRTIVKSRSIIASRPLYVLLLTDVTIVIARLALEKRRGFEKADGGEQKDAHNWAGAVKVLEMGLVLHQTIRAVFIDCSFYLAIVICGLSLI</sequence>